<dbReference type="InterPro" id="IPR044283">
    <property type="entry name" value="FAMA/SPEECHLESS/MUTE-like"/>
</dbReference>
<dbReference type="SUPFAM" id="SSF47459">
    <property type="entry name" value="HLH, helix-loop-helix DNA-binding domain"/>
    <property type="match status" value="1"/>
</dbReference>
<feature type="compositionally biased region" description="Low complexity" evidence="5">
    <location>
        <begin position="458"/>
        <end position="478"/>
    </location>
</feature>
<evidence type="ECO:0000256" key="3">
    <source>
        <dbReference type="ARBA" id="ARBA00023163"/>
    </source>
</evidence>
<dbReference type="GO" id="GO:0003700">
    <property type="term" value="F:DNA-binding transcription factor activity"/>
    <property type="evidence" value="ECO:0007669"/>
    <property type="project" value="InterPro"/>
</dbReference>
<dbReference type="InParanoid" id="D8REM4"/>
<feature type="region of interest" description="Disordered" evidence="5">
    <location>
        <begin position="454"/>
        <end position="500"/>
    </location>
</feature>
<reference evidence="7 8" key="1">
    <citation type="journal article" date="2011" name="Science">
        <title>The Selaginella genome identifies genetic changes associated with the evolution of vascular plants.</title>
        <authorList>
            <person name="Banks J.A."/>
            <person name="Nishiyama T."/>
            <person name="Hasebe M."/>
            <person name="Bowman J.L."/>
            <person name="Gribskov M."/>
            <person name="dePamphilis C."/>
            <person name="Albert V.A."/>
            <person name="Aono N."/>
            <person name="Aoyama T."/>
            <person name="Ambrose B.A."/>
            <person name="Ashton N.W."/>
            <person name="Axtell M.J."/>
            <person name="Barker E."/>
            <person name="Barker M.S."/>
            <person name="Bennetzen J.L."/>
            <person name="Bonawitz N.D."/>
            <person name="Chapple C."/>
            <person name="Cheng C."/>
            <person name="Correa L.G."/>
            <person name="Dacre M."/>
            <person name="DeBarry J."/>
            <person name="Dreyer I."/>
            <person name="Elias M."/>
            <person name="Engstrom E.M."/>
            <person name="Estelle M."/>
            <person name="Feng L."/>
            <person name="Finet C."/>
            <person name="Floyd S.K."/>
            <person name="Frommer W.B."/>
            <person name="Fujita T."/>
            <person name="Gramzow L."/>
            <person name="Gutensohn M."/>
            <person name="Harholt J."/>
            <person name="Hattori M."/>
            <person name="Heyl A."/>
            <person name="Hirai T."/>
            <person name="Hiwatashi Y."/>
            <person name="Ishikawa M."/>
            <person name="Iwata M."/>
            <person name="Karol K.G."/>
            <person name="Koehler B."/>
            <person name="Kolukisaoglu U."/>
            <person name="Kubo M."/>
            <person name="Kurata T."/>
            <person name="Lalonde S."/>
            <person name="Li K."/>
            <person name="Li Y."/>
            <person name="Litt A."/>
            <person name="Lyons E."/>
            <person name="Manning G."/>
            <person name="Maruyama T."/>
            <person name="Michael T.P."/>
            <person name="Mikami K."/>
            <person name="Miyazaki S."/>
            <person name="Morinaga S."/>
            <person name="Murata T."/>
            <person name="Mueller-Roeber B."/>
            <person name="Nelson D.R."/>
            <person name="Obara M."/>
            <person name="Oguri Y."/>
            <person name="Olmstead R.G."/>
            <person name="Onodera N."/>
            <person name="Petersen B.L."/>
            <person name="Pils B."/>
            <person name="Prigge M."/>
            <person name="Rensing S.A."/>
            <person name="Riano-Pachon D.M."/>
            <person name="Roberts A.W."/>
            <person name="Sato Y."/>
            <person name="Scheller H.V."/>
            <person name="Schulz B."/>
            <person name="Schulz C."/>
            <person name="Shakirov E.V."/>
            <person name="Shibagaki N."/>
            <person name="Shinohara N."/>
            <person name="Shippen D.E."/>
            <person name="Soerensen I."/>
            <person name="Sotooka R."/>
            <person name="Sugimoto N."/>
            <person name="Sugita M."/>
            <person name="Sumikawa N."/>
            <person name="Tanurdzic M."/>
            <person name="Theissen G."/>
            <person name="Ulvskov P."/>
            <person name="Wakazuki S."/>
            <person name="Weng J.K."/>
            <person name="Willats W.W."/>
            <person name="Wipf D."/>
            <person name="Wolf P.G."/>
            <person name="Yang L."/>
            <person name="Zimmer A.D."/>
            <person name="Zhu Q."/>
            <person name="Mitros T."/>
            <person name="Hellsten U."/>
            <person name="Loque D."/>
            <person name="Otillar R."/>
            <person name="Salamov A."/>
            <person name="Schmutz J."/>
            <person name="Shapiro H."/>
            <person name="Lindquist E."/>
            <person name="Lucas S."/>
            <person name="Rokhsar D."/>
            <person name="Grigoriev I.V."/>
        </authorList>
    </citation>
    <scope>NUCLEOTIDE SEQUENCE [LARGE SCALE GENOMIC DNA]</scope>
</reference>
<name>D8REM4_SELML</name>
<keyword evidence="3" id="KW-0804">Transcription</keyword>
<feature type="compositionally biased region" description="Gly residues" evidence="5">
    <location>
        <begin position="346"/>
        <end position="360"/>
    </location>
</feature>
<keyword evidence="1" id="KW-0805">Transcription regulation</keyword>
<dbReference type="KEGG" id="smo:SELMODRAFT_410402"/>
<dbReference type="CDD" id="cd11448">
    <property type="entry name" value="bHLH_AtFAMA_like"/>
    <property type="match status" value="1"/>
</dbReference>
<organism evidence="8">
    <name type="scientific">Selaginella moellendorffii</name>
    <name type="common">Spikemoss</name>
    <dbReference type="NCBI Taxonomy" id="88036"/>
    <lineage>
        <taxon>Eukaryota</taxon>
        <taxon>Viridiplantae</taxon>
        <taxon>Streptophyta</taxon>
        <taxon>Embryophyta</taxon>
        <taxon>Tracheophyta</taxon>
        <taxon>Lycopodiopsida</taxon>
        <taxon>Selaginellales</taxon>
        <taxon>Selaginellaceae</taxon>
        <taxon>Selaginella</taxon>
    </lineage>
</organism>
<evidence type="ECO:0000256" key="1">
    <source>
        <dbReference type="ARBA" id="ARBA00023015"/>
    </source>
</evidence>
<evidence type="ECO:0000313" key="7">
    <source>
        <dbReference type="EMBL" id="EFJ29688.1"/>
    </source>
</evidence>
<feature type="domain" description="BHLH" evidence="6">
    <location>
        <begin position="497"/>
        <end position="548"/>
    </location>
</feature>
<dbReference type="HOGENOM" id="CLU_386071_0_0_1"/>
<sequence>MCISPLTCRYFLEAAIKESSTVTTYRKAGPAFTNRRDHRLSRPPSFSRQEDHLKVGDVPVTNQILHSRPEIETEFCCSAAQRNADTTPSAWNKNLPRQRNTAKLVPPCSIAPRTYTRGIILSISEAYVADIFGSVFGWMTAPRRLTVKNSIARKQEVLSLGNDEEFNIFLFGFHATREKRDPVVPAVLVMLRTIHGGWLLAGSAWIHERAFVLPLPRDCSPPPRSSRVNATTVIPTEGSSRVVSSQQQMPGVQSSAAPEIMQRPPRLSSPDEISRIDILEHESVSGGAGGDETPISSTLFDMFASSQFSNNAANNSSSSSSLHEKAIFPEISAFPEQGTTAAAAAAGGGGAGDGGGGGIPAAGASSRTPEDEHPGGGGFGSFQLLSRSMFAGRSDKAEELEQQGLTLQQASPSSVEIEAPGITKLWTDYDEDHHASFHSLGDINGKKNTTTASFQANSSWGGASRSSSVLEATTTRTSNKPKRKRSRPCKSSEEVESQRMTHIAVERNRRRQMNEHLRVLRALMPGSYVQRGDQASIIGGAIEFVKELQQLLQCLEEQKKRKMSFVEAPPRMLGSPTTIIQAVAAGFPGGGGGMIRASPPAPPPPPPLPLDVKYFDTGLYEPLRELYGEAKSEIAQVEVKITGSNANIKILSQKKPGQLLKTMTALENKLLFSILHTNVTTIDHTVLYAFEVKIGQNCELANEIAEFIHETLASSL</sequence>
<evidence type="ECO:0000256" key="4">
    <source>
        <dbReference type="ARBA" id="ARBA00023242"/>
    </source>
</evidence>
<dbReference type="EMBL" id="GL377577">
    <property type="protein sequence ID" value="EFJ29688.1"/>
    <property type="molecule type" value="Genomic_DNA"/>
</dbReference>
<gene>
    <name evidence="7" type="primary">FAMAL1-1</name>
    <name evidence="7" type="ORF">SELMODRAFT_410402</name>
</gene>
<dbReference type="InterPro" id="IPR036638">
    <property type="entry name" value="HLH_DNA-bd_sf"/>
</dbReference>
<feature type="region of interest" description="Disordered" evidence="5">
    <location>
        <begin position="28"/>
        <end position="50"/>
    </location>
</feature>
<dbReference type="GO" id="GO:0046983">
    <property type="term" value="F:protein dimerization activity"/>
    <property type="evidence" value="ECO:0007669"/>
    <property type="project" value="InterPro"/>
</dbReference>
<dbReference type="Gene3D" id="4.10.280.10">
    <property type="entry name" value="Helix-loop-helix DNA-binding domain"/>
    <property type="match status" value="1"/>
</dbReference>
<dbReference type="InterPro" id="IPR011598">
    <property type="entry name" value="bHLH_dom"/>
</dbReference>
<dbReference type="FunFam" id="4.10.280.10:FF:000050">
    <property type="entry name" value="Basic helix-loop-helix transcription factor"/>
    <property type="match status" value="1"/>
</dbReference>
<feature type="compositionally biased region" description="Basic residues" evidence="5">
    <location>
        <begin position="479"/>
        <end position="488"/>
    </location>
</feature>
<evidence type="ECO:0000256" key="2">
    <source>
        <dbReference type="ARBA" id="ARBA00023125"/>
    </source>
</evidence>
<keyword evidence="8" id="KW-1185">Reference proteome</keyword>
<accession>D8REM4</accession>
<dbReference type="SMART" id="SM00353">
    <property type="entry name" value="HLH"/>
    <property type="match status" value="1"/>
</dbReference>
<feature type="compositionally biased region" description="Basic and acidic residues" evidence="5">
    <location>
        <begin position="490"/>
        <end position="500"/>
    </location>
</feature>
<feature type="region of interest" description="Disordered" evidence="5">
    <location>
        <begin position="342"/>
        <end position="416"/>
    </location>
</feature>
<dbReference type="Gramene" id="EFJ29688">
    <property type="protein sequence ID" value="EFJ29688"/>
    <property type="gene ID" value="SELMODRAFT_410402"/>
</dbReference>
<dbReference type="PANTHER" id="PTHR46684">
    <property type="entry name" value="TRANSCRIPTION FACTOR FAMA"/>
    <property type="match status" value="1"/>
</dbReference>
<evidence type="ECO:0000313" key="8">
    <source>
        <dbReference type="Proteomes" id="UP000001514"/>
    </source>
</evidence>
<evidence type="ECO:0000259" key="6">
    <source>
        <dbReference type="PROSITE" id="PS50888"/>
    </source>
</evidence>
<dbReference type="GO" id="GO:0010052">
    <property type="term" value="P:guard cell differentiation"/>
    <property type="evidence" value="ECO:0007669"/>
    <property type="project" value="InterPro"/>
</dbReference>
<dbReference type="Proteomes" id="UP000001514">
    <property type="component" value="Unassembled WGS sequence"/>
</dbReference>
<dbReference type="PROSITE" id="PS50888">
    <property type="entry name" value="BHLH"/>
    <property type="match status" value="1"/>
</dbReference>
<proteinExistence type="predicted"/>
<protein>
    <submittedName>
        <fullName evidence="7">Uncharacterized protein FAMAL1-1</fullName>
    </submittedName>
</protein>
<evidence type="ECO:0000256" key="5">
    <source>
        <dbReference type="SAM" id="MobiDB-lite"/>
    </source>
</evidence>
<dbReference type="PANTHER" id="PTHR46684:SF6">
    <property type="entry name" value="TRANSCRIPTION FACTOR FAMA"/>
    <property type="match status" value="1"/>
</dbReference>
<dbReference type="GO" id="GO:0003677">
    <property type="term" value="F:DNA binding"/>
    <property type="evidence" value="ECO:0007669"/>
    <property type="project" value="UniProtKB-KW"/>
</dbReference>
<feature type="compositionally biased region" description="Polar residues" evidence="5">
    <location>
        <begin position="237"/>
        <end position="256"/>
    </location>
</feature>
<dbReference type="Pfam" id="PF00010">
    <property type="entry name" value="HLH"/>
    <property type="match status" value="1"/>
</dbReference>
<dbReference type="AlphaFoldDB" id="D8REM4"/>
<dbReference type="eggNOG" id="ENOG502QRJH">
    <property type="taxonomic scope" value="Eukaryota"/>
</dbReference>
<keyword evidence="2" id="KW-0238">DNA-binding</keyword>
<keyword evidence="4" id="KW-0539">Nucleus</keyword>
<feature type="region of interest" description="Disordered" evidence="5">
    <location>
        <begin position="237"/>
        <end position="270"/>
    </location>
</feature>